<feature type="compositionally biased region" description="Basic and acidic residues" evidence="4">
    <location>
        <begin position="143"/>
        <end position="156"/>
    </location>
</feature>
<dbReference type="InterPro" id="IPR036390">
    <property type="entry name" value="WH_DNA-bd_sf"/>
</dbReference>
<evidence type="ECO:0000256" key="2">
    <source>
        <dbReference type="ARBA" id="ARBA00023125"/>
    </source>
</evidence>
<dbReference type="GO" id="GO:0003700">
    <property type="term" value="F:DNA-binding transcription factor activity"/>
    <property type="evidence" value="ECO:0007669"/>
    <property type="project" value="InterPro"/>
</dbReference>
<dbReference type="AlphaFoldDB" id="A0A8J3GQ11"/>
<dbReference type="PANTHER" id="PTHR33154:SF33">
    <property type="entry name" value="TRANSCRIPTIONAL REPRESSOR SDPR"/>
    <property type="match status" value="1"/>
</dbReference>
<evidence type="ECO:0000256" key="1">
    <source>
        <dbReference type="ARBA" id="ARBA00023015"/>
    </source>
</evidence>
<keyword evidence="3" id="KW-0804">Transcription</keyword>
<evidence type="ECO:0000313" key="6">
    <source>
        <dbReference type="EMBL" id="GHF13434.1"/>
    </source>
</evidence>
<dbReference type="RefSeq" id="WP_191282650.1">
    <property type="nucleotide sequence ID" value="NZ_BNAI01000002.1"/>
</dbReference>
<dbReference type="PANTHER" id="PTHR33154">
    <property type="entry name" value="TRANSCRIPTIONAL REGULATOR, ARSR FAMILY"/>
    <property type="match status" value="1"/>
</dbReference>
<proteinExistence type="predicted"/>
<dbReference type="InterPro" id="IPR051081">
    <property type="entry name" value="HTH_MetalResp_TranReg"/>
</dbReference>
<dbReference type="GO" id="GO:0003677">
    <property type="term" value="F:DNA binding"/>
    <property type="evidence" value="ECO:0007669"/>
    <property type="project" value="UniProtKB-KW"/>
</dbReference>
<organism evidence="6 7">
    <name type="scientific">Pseudolysinimonas yzui</name>
    <dbReference type="NCBI Taxonomy" id="2708254"/>
    <lineage>
        <taxon>Bacteria</taxon>
        <taxon>Bacillati</taxon>
        <taxon>Actinomycetota</taxon>
        <taxon>Actinomycetes</taxon>
        <taxon>Micrococcales</taxon>
        <taxon>Microbacteriaceae</taxon>
        <taxon>Pseudolysinimonas</taxon>
    </lineage>
</organism>
<dbReference type="InterPro" id="IPR011991">
    <property type="entry name" value="ArsR-like_HTH"/>
</dbReference>
<dbReference type="PROSITE" id="PS50987">
    <property type="entry name" value="HTH_ARSR_2"/>
    <property type="match status" value="1"/>
</dbReference>
<dbReference type="SUPFAM" id="SSF46785">
    <property type="entry name" value="Winged helix' DNA-binding domain"/>
    <property type="match status" value="1"/>
</dbReference>
<comment type="caution">
    <text evidence="6">The sequence shown here is derived from an EMBL/GenBank/DDBJ whole genome shotgun (WGS) entry which is preliminary data.</text>
</comment>
<dbReference type="Pfam" id="PF01022">
    <property type="entry name" value="HTH_5"/>
    <property type="match status" value="1"/>
</dbReference>
<dbReference type="SMART" id="SM00418">
    <property type="entry name" value="HTH_ARSR"/>
    <property type="match status" value="1"/>
</dbReference>
<sequence length="156" mass="16632">MADIFDVLADGTRRDILRRLLDGEAAVSDLVEALGLTQPTVSKHLARLLDAELVTVREDGRNRIYALRTAPLQTVDAWLAPFLGGSPGDGAHDAADDAGPTIFAAWAGAEAGDRVGRVAADAAHNARVALEAAQEKLQGAQKRVSEKLPRWGRDDD</sequence>
<feature type="region of interest" description="Disordered" evidence="4">
    <location>
        <begin position="136"/>
        <end position="156"/>
    </location>
</feature>
<keyword evidence="7" id="KW-1185">Reference proteome</keyword>
<dbReference type="EMBL" id="BNAI01000002">
    <property type="protein sequence ID" value="GHF13434.1"/>
    <property type="molecule type" value="Genomic_DNA"/>
</dbReference>
<accession>A0A8J3GQ11</accession>
<dbReference type="InterPro" id="IPR036388">
    <property type="entry name" value="WH-like_DNA-bd_sf"/>
</dbReference>
<dbReference type="NCBIfam" id="NF033788">
    <property type="entry name" value="HTH_metalloreg"/>
    <property type="match status" value="1"/>
</dbReference>
<evidence type="ECO:0000256" key="4">
    <source>
        <dbReference type="SAM" id="MobiDB-lite"/>
    </source>
</evidence>
<gene>
    <name evidence="6" type="ORF">GCM10011600_12860</name>
</gene>
<dbReference type="Gene3D" id="1.10.10.10">
    <property type="entry name" value="Winged helix-like DNA-binding domain superfamily/Winged helix DNA-binding domain"/>
    <property type="match status" value="1"/>
</dbReference>
<dbReference type="CDD" id="cd00090">
    <property type="entry name" value="HTH_ARSR"/>
    <property type="match status" value="1"/>
</dbReference>
<protein>
    <recommendedName>
        <fullName evidence="5">HTH arsR-type domain-containing protein</fullName>
    </recommendedName>
</protein>
<reference evidence="6" key="1">
    <citation type="journal article" date="2014" name="Int. J. Syst. Evol. Microbiol.">
        <title>Complete genome sequence of Corynebacterium casei LMG S-19264T (=DSM 44701T), isolated from a smear-ripened cheese.</title>
        <authorList>
            <consortium name="US DOE Joint Genome Institute (JGI-PGF)"/>
            <person name="Walter F."/>
            <person name="Albersmeier A."/>
            <person name="Kalinowski J."/>
            <person name="Ruckert C."/>
        </authorList>
    </citation>
    <scope>NUCLEOTIDE SEQUENCE</scope>
    <source>
        <strain evidence="6">CGMCC 1.16548</strain>
    </source>
</reference>
<evidence type="ECO:0000256" key="3">
    <source>
        <dbReference type="ARBA" id="ARBA00023163"/>
    </source>
</evidence>
<evidence type="ECO:0000259" key="5">
    <source>
        <dbReference type="PROSITE" id="PS50987"/>
    </source>
</evidence>
<keyword evidence="1" id="KW-0805">Transcription regulation</keyword>
<evidence type="ECO:0000313" key="7">
    <source>
        <dbReference type="Proteomes" id="UP000617531"/>
    </source>
</evidence>
<dbReference type="InterPro" id="IPR001845">
    <property type="entry name" value="HTH_ArsR_DNA-bd_dom"/>
</dbReference>
<name>A0A8J3GQ11_9MICO</name>
<reference evidence="6" key="2">
    <citation type="submission" date="2020-09" db="EMBL/GenBank/DDBJ databases">
        <authorList>
            <person name="Sun Q."/>
            <person name="Zhou Y."/>
        </authorList>
    </citation>
    <scope>NUCLEOTIDE SEQUENCE</scope>
    <source>
        <strain evidence="6">CGMCC 1.16548</strain>
    </source>
</reference>
<feature type="domain" description="HTH arsR-type" evidence="5">
    <location>
        <begin position="1"/>
        <end position="87"/>
    </location>
</feature>
<keyword evidence="2" id="KW-0238">DNA-binding</keyword>
<dbReference type="PRINTS" id="PR00778">
    <property type="entry name" value="HTHARSR"/>
</dbReference>
<dbReference type="Proteomes" id="UP000617531">
    <property type="component" value="Unassembled WGS sequence"/>
</dbReference>